<dbReference type="GO" id="GO:0043856">
    <property type="term" value="F:anti-sigma factor antagonist activity"/>
    <property type="evidence" value="ECO:0007669"/>
    <property type="project" value="InterPro"/>
</dbReference>
<dbReference type="Pfam" id="PF01740">
    <property type="entry name" value="STAS"/>
    <property type="match status" value="1"/>
</dbReference>
<dbReference type="STRING" id="394193.SAMN04489732_103192"/>
<dbReference type="CDD" id="cd07043">
    <property type="entry name" value="STAS_anti-anti-sigma_factors"/>
    <property type="match status" value="1"/>
</dbReference>
<evidence type="ECO:0000256" key="2">
    <source>
        <dbReference type="RuleBase" id="RU003749"/>
    </source>
</evidence>
<dbReference type="PROSITE" id="PS50801">
    <property type="entry name" value="STAS"/>
    <property type="match status" value="1"/>
</dbReference>
<dbReference type="RefSeq" id="WP_091615154.1">
    <property type="nucleotide sequence ID" value="NZ_FOEF01000003.1"/>
</dbReference>
<sequence length="130" mass="13302">MTSSSRDVPAARQDSGDLQVTVRWRGDAAVVAVSGEIDLVTAPEFDEVVAGVVDQGPAVLVVDLGAVSFLSSAGLQVLAGAHRRLGERGLRAVTTSAVTSRPFTSTGLDTWIGLFPSVDEALAPAPGTGE</sequence>
<dbReference type="InterPro" id="IPR003658">
    <property type="entry name" value="Anti-sigma_ant"/>
</dbReference>
<dbReference type="InterPro" id="IPR002645">
    <property type="entry name" value="STAS_dom"/>
</dbReference>
<accession>A0A1H8UBW1</accession>
<evidence type="ECO:0000256" key="1">
    <source>
        <dbReference type="ARBA" id="ARBA00009013"/>
    </source>
</evidence>
<dbReference type="Gene3D" id="3.30.750.24">
    <property type="entry name" value="STAS domain"/>
    <property type="match status" value="1"/>
</dbReference>
<comment type="similarity">
    <text evidence="1 2">Belongs to the anti-sigma-factor antagonist family.</text>
</comment>
<proteinExistence type="inferred from homology"/>
<evidence type="ECO:0000313" key="4">
    <source>
        <dbReference type="EMBL" id="SEP00709.1"/>
    </source>
</evidence>
<dbReference type="AlphaFoldDB" id="A0A1H8UBW1"/>
<dbReference type="PANTHER" id="PTHR33495:SF13">
    <property type="entry name" value="ANTI-SIGMA-F FACTOR ANTAGONIST RSFB"/>
    <property type="match status" value="1"/>
</dbReference>
<dbReference type="Proteomes" id="UP000198582">
    <property type="component" value="Unassembled WGS sequence"/>
</dbReference>
<organism evidence="4 5">
    <name type="scientific">Amycolatopsis saalfeldensis</name>
    <dbReference type="NCBI Taxonomy" id="394193"/>
    <lineage>
        <taxon>Bacteria</taxon>
        <taxon>Bacillati</taxon>
        <taxon>Actinomycetota</taxon>
        <taxon>Actinomycetes</taxon>
        <taxon>Pseudonocardiales</taxon>
        <taxon>Pseudonocardiaceae</taxon>
        <taxon>Amycolatopsis</taxon>
    </lineage>
</organism>
<protein>
    <recommendedName>
        <fullName evidence="2">Anti-sigma factor antagonist</fullName>
    </recommendedName>
</protein>
<evidence type="ECO:0000313" key="5">
    <source>
        <dbReference type="Proteomes" id="UP000198582"/>
    </source>
</evidence>
<dbReference type="OrthoDB" id="5194587at2"/>
<feature type="domain" description="STAS" evidence="3">
    <location>
        <begin position="18"/>
        <end position="125"/>
    </location>
</feature>
<name>A0A1H8UBW1_9PSEU</name>
<dbReference type="InterPro" id="IPR036513">
    <property type="entry name" value="STAS_dom_sf"/>
</dbReference>
<reference evidence="4 5" key="1">
    <citation type="submission" date="2016-10" db="EMBL/GenBank/DDBJ databases">
        <authorList>
            <person name="de Groot N.N."/>
        </authorList>
    </citation>
    <scope>NUCLEOTIDE SEQUENCE [LARGE SCALE GENOMIC DNA]</scope>
    <source>
        <strain evidence="4 5">DSM 44993</strain>
    </source>
</reference>
<dbReference type="NCBIfam" id="TIGR00377">
    <property type="entry name" value="ant_ant_sig"/>
    <property type="match status" value="1"/>
</dbReference>
<dbReference type="PANTHER" id="PTHR33495">
    <property type="entry name" value="ANTI-SIGMA FACTOR ANTAGONIST TM_1081-RELATED-RELATED"/>
    <property type="match status" value="1"/>
</dbReference>
<dbReference type="SUPFAM" id="SSF52091">
    <property type="entry name" value="SpoIIaa-like"/>
    <property type="match status" value="1"/>
</dbReference>
<dbReference type="EMBL" id="FOEF01000003">
    <property type="protein sequence ID" value="SEP00709.1"/>
    <property type="molecule type" value="Genomic_DNA"/>
</dbReference>
<gene>
    <name evidence="4" type="ORF">SAMN04489732_103192</name>
</gene>
<keyword evidence="5" id="KW-1185">Reference proteome</keyword>
<evidence type="ECO:0000259" key="3">
    <source>
        <dbReference type="PROSITE" id="PS50801"/>
    </source>
</evidence>